<dbReference type="Gene3D" id="3.40.50.720">
    <property type="entry name" value="NAD(P)-binding Rossmann-like Domain"/>
    <property type="match status" value="1"/>
</dbReference>
<dbReference type="AlphaFoldDB" id="A0A919D6C9"/>
<gene>
    <name evidence="1" type="ORF">GCM10010339_57430</name>
</gene>
<proteinExistence type="predicted"/>
<reference evidence="1" key="1">
    <citation type="journal article" date="2014" name="Int. J. Syst. Evol. Microbiol.">
        <title>Complete genome sequence of Corynebacterium casei LMG S-19264T (=DSM 44701T), isolated from a smear-ripened cheese.</title>
        <authorList>
            <consortium name="US DOE Joint Genome Institute (JGI-PGF)"/>
            <person name="Walter F."/>
            <person name="Albersmeier A."/>
            <person name="Kalinowski J."/>
            <person name="Ruckert C."/>
        </authorList>
    </citation>
    <scope>NUCLEOTIDE SEQUENCE</scope>
    <source>
        <strain evidence="1">JCM 4714</strain>
    </source>
</reference>
<dbReference type="Proteomes" id="UP000655443">
    <property type="component" value="Unassembled WGS sequence"/>
</dbReference>
<evidence type="ECO:0000313" key="2">
    <source>
        <dbReference type="Proteomes" id="UP000655443"/>
    </source>
</evidence>
<sequence>MGKLGQPDEIADFVVFLLSDRSGVVTGSVVDWDQNVLGGLD</sequence>
<keyword evidence="2" id="KW-1185">Reference proteome</keyword>
<evidence type="ECO:0008006" key="3">
    <source>
        <dbReference type="Google" id="ProtNLM"/>
    </source>
</evidence>
<dbReference type="Pfam" id="PF13561">
    <property type="entry name" value="adh_short_C2"/>
    <property type="match status" value="1"/>
</dbReference>
<dbReference type="EMBL" id="BMVG01000017">
    <property type="protein sequence ID" value="GHE08508.1"/>
    <property type="molecule type" value="Genomic_DNA"/>
</dbReference>
<protein>
    <recommendedName>
        <fullName evidence="3">SDR family oxidoreductase</fullName>
    </recommendedName>
</protein>
<dbReference type="InterPro" id="IPR002347">
    <property type="entry name" value="SDR_fam"/>
</dbReference>
<evidence type="ECO:0000313" key="1">
    <source>
        <dbReference type="EMBL" id="GHE08508.1"/>
    </source>
</evidence>
<comment type="caution">
    <text evidence="1">The sequence shown here is derived from an EMBL/GenBank/DDBJ whole genome shotgun (WGS) entry which is preliminary data.</text>
</comment>
<dbReference type="InterPro" id="IPR036291">
    <property type="entry name" value="NAD(P)-bd_dom_sf"/>
</dbReference>
<reference evidence="1" key="2">
    <citation type="submission" date="2020-09" db="EMBL/GenBank/DDBJ databases">
        <authorList>
            <person name="Sun Q."/>
            <person name="Ohkuma M."/>
        </authorList>
    </citation>
    <scope>NUCLEOTIDE SEQUENCE</scope>
    <source>
        <strain evidence="1">JCM 4714</strain>
    </source>
</reference>
<accession>A0A919D6C9</accession>
<dbReference type="SUPFAM" id="SSF51735">
    <property type="entry name" value="NAD(P)-binding Rossmann-fold domains"/>
    <property type="match status" value="1"/>
</dbReference>
<organism evidence="1 2">
    <name type="scientific">Streptomyces alanosinicus</name>
    <dbReference type="NCBI Taxonomy" id="68171"/>
    <lineage>
        <taxon>Bacteria</taxon>
        <taxon>Bacillati</taxon>
        <taxon>Actinomycetota</taxon>
        <taxon>Actinomycetes</taxon>
        <taxon>Kitasatosporales</taxon>
        <taxon>Streptomycetaceae</taxon>
        <taxon>Streptomyces</taxon>
    </lineage>
</organism>
<name>A0A919D6C9_9ACTN</name>